<gene>
    <name evidence="3" type="ORF">NCTC13652_02642</name>
</gene>
<protein>
    <submittedName>
        <fullName evidence="3">Uncharacterized protein</fullName>
    </submittedName>
</protein>
<keyword evidence="2" id="KW-1133">Transmembrane helix</keyword>
<feature type="transmembrane region" description="Helical" evidence="2">
    <location>
        <begin position="25"/>
        <end position="42"/>
    </location>
</feature>
<dbReference type="EMBL" id="LR134473">
    <property type="protein sequence ID" value="VEI04410.1"/>
    <property type="molecule type" value="Genomic_DNA"/>
</dbReference>
<dbReference type="OrthoDB" id="4871249at2"/>
<sequence length="164" mass="17271">MTSLSAPRTVAPTGTATSGTGPRTAALAAVLIVSAALPFIFLPMEQSWGHLAFHLVGAPVCVVAIILLAGIRRISTSKAVRVLTWIPTVTFAGWCIGHLGEMAVVLSHGGAHADEHVFEHPVHSFFATIAIPSWLGSVATTLVLLVTIGILALVRARVRAWARR</sequence>
<organism evidence="3 4">
    <name type="scientific">Acidipropionibacterium jensenii</name>
    <dbReference type="NCBI Taxonomy" id="1749"/>
    <lineage>
        <taxon>Bacteria</taxon>
        <taxon>Bacillati</taxon>
        <taxon>Actinomycetota</taxon>
        <taxon>Actinomycetes</taxon>
        <taxon>Propionibacteriales</taxon>
        <taxon>Propionibacteriaceae</taxon>
        <taxon>Acidipropionibacterium</taxon>
    </lineage>
</organism>
<feature type="transmembrane region" description="Helical" evidence="2">
    <location>
        <begin position="48"/>
        <end position="70"/>
    </location>
</feature>
<evidence type="ECO:0000313" key="3">
    <source>
        <dbReference type="EMBL" id="VEI04410.1"/>
    </source>
</evidence>
<name>A0A3S4WYZ8_9ACTN</name>
<reference evidence="3 4" key="1">
    <citation type="submission" date="2018-12" db="EMBL/GenBank/DDBJ databases">
        <authorList>
            <consortium name="Pathogen Informatics"/>
        </authorList>
    </citation>
    <scope>NUCLEOTIDE SEQUENCE [LARGE SCALE GENOMIC DNA]</scope>
    <source>
        <strain evidence="3 4">NCTC13652</strain>
    </source>
</reference>
<proteinExistence type="predicted"/>
<dbReference type="Proteomes" id="UP000277858">
    <property type="component" value="Chromosome"/>
</dbReference>
<keyword evidence="4" id="KW-1185">Reference proteome</keyword>
<feature type="compositionally biased region" description="Low complexity" evidence="1">
    <location>
        <begin position="9"/>
        <end position="20"/>
    </location>
</feature>
<feature type="region of interest" description="Disordered" evidence="1">
    <location>
        <begin position="1"/>
        <end position="20"/>
    </location>
</feature>
<evidence type="ECO:0000313" key="4">
    <source>
        <dbReference type="Proteomes" id="UP000277858"/>
    </source>
</evidence>
<dbReference type="AlphaFoldDB" id="A0A3S4WYZ8"/>
<evidence type="ECO:0000256" key="2">
    <source>
        <dbReference type="SAM" id="Phobius"/>
    </source>
</evidence>
<keyword evidence="2" id="KW-0812">Transmembrane</keyword>
<feature type="transmembrane region" description="Helical" evidence="2">
    <location>
        <begin position="125"/>
        <end position="154"/>
    </location>
</feature>
<accession>A0A3S4WYZ8</accession>
<dbReference type="RefSeq" id="WP_028702366.1">
    <property type="nucleotide sequence ID" value="NZ_LR134473.1"/>
</dbReference>
<feature type="transmembrane region" description="Helical" evidence="2">
    <location>
        <begin position="82"/>
        <end position="105"/>
    </location>
</feature>
<evidence type="ECO:0000256" key="1">
    <source>
        <dbReference type="SAM" id="MobiDB-lite"/>
    </source>
</evidence>
<dbReference type="STRING" id="1122997.GCA_000425285_00561"/>
<keyword evidence="2" id="KW-0472">Membrane</keyword>